<dbReference type="GO" id="GO:0016758">
    <property type="term" value="F:hexosyltransferase activity"/>
    <property type="evidence" value="ECO:0007669"/>
    <property type="project" value="TreeGrafter"/>
</dbReference>
<dbReference type="PANTHER" id="PTHR45947">
    <property type="entry name" value="SULFOQUINOVOSYL TRANSFERASE SQD2"/>
    <property type="match status" value="1"/>
</dbReference>
<reference evidence="2 3" key="1">
    <citation type="submission" date="2019-03" db="EMBL/GenBank/DDBJ databases">
        <authorList>
            <person name="Nijsse B."/>
        </authorList>
    </citation>
    <scope>NUCLEOTIDE SEQUENCE [LARGE SCALE GENOMIC DNA]</scope>
    <source>
        <strain evidence="2">Desulfoluna butyratoxydans MSL71</strain>
    </source>
</reference>
<name>A0A4U8YS31_9BACT</name>
<sequence>MDKVSSNRVAAIVQTGSGIVDPLSYNVQAIGQAKGMVKLGLSVDFYANFKNISRPTVIYKFKNRKLRVVPVKKVKIFREIVYFPGLIKRVTSMDYCFIQVGGDSQLMTPLILRAARRSGIMTVFIQGMYKNYKGYKYIFQLFFDRIFKQMIVANSDFVFAKTTMAKSYLLSKKYTDVNLFPIGLDIVRELDNQDLLRLTSEFKAKFDTLLLYIGKIEPRRNPKFLLQVLAALRDDGLSIGLLAVGQGPQYREFQNWIHEMSLDNCVLHIERVDNSEVHILYKHSDIFLLPTNYEIYGMVVMEALYRGCPVISTPEGGPLDILVSQEYGYCVDLKVSKWVQTIKTMLDVEQYDPQLRARRVDYIKNSFQWYELGKVFIERIGLIGFIKGNKIG</sequence>
<proteinExistence type="predicted"/>
<evidence type="ECO:0000313" key="2">
    <source>
        <dbReference type="EMBL" id="VFQ46554.1"/>
    </source>
</evidence>
<keyword evidence="2" id="KW-0808">Transferase</keyword>
<dbReference type="InterPro" id="IPR050194">
    <property type="entry name" value="Glycosyltransferase_grp1"/>
</dbReference>
<dbReference type="AlphaFoldDB" id="A0A4U8YS31"/>
<dbReference type="EMBL" id="CAADHO010000010">
    <property type="protein sequence ID" value="VFQ46554.1"/>
    <property type="molecule type" value="Genomic_DNA"/>
</dbReference>
<evidence type="ECO:0000259" key="1">
    <source>
        <dbReference type="Pfam" id="PF00534"/>
    </source>
</evidence>
<dbReference type="Pfam" id="PF00534">
    <property type="entry name" value="Glycos_transf_1"/>
    <property type="match status" value="1"/>
</dbReference>
<keyword evidence="3" id="KW-1185">Reference proteome</keyword>
<gene>
    <name evidence="2" type="ORF">MSL71_42210</name>
</gene>
<dbReference type="Proteomes" id="UP000507962">
    <property type="component" value="Unassembled WGS sequence"/>
</dbReference>
<dbReference type="SUPFAM" id="SSF53756">
    <property type="entry name" value="UDP-Glycosyltransferase/glycogen phosphorylase"/>
    <property type="match status" value="1"/>
</dbReference>
<dbReference type="CDD" id="cd03801">
    <property type="entry name" value="GT4_PimA-like"/>
    <property type="match status" value="1"/>
</dbReference>
<feature type="domain" description="Glycosyl transferase family 1" evidence="1">
    <location>
        <begin position="206"/>
        <end position="358"/>
    </location>
</feature>
<dbReference type="Gene3D" id="3.40.50.2000">
    <property type="entry name" value="Glycogen Phosphorylase B"/>
    <property type="match status" value="2"/>
</dbReference>
<dbReference type="InterPro" id="IPR001296">
    <property type="entry name" value="Glyco_trans_1"/>
</dbReference>
<evidence type="ECO:0000313" key="3">
    <source>
        <dbReference type="Proteomes" id="UP000507962"/>
    </source>
</evidence>
<organism evidence="2 3">
    <name type="scientific">Desulfoluna butyratoxydans</name>
    <dbReference type="NCBI Taxonomy" id="231438"/>
    <lineage>
        <taxon>Bacteria</taxon>
        <taxon>Pseudomonadati</taxon>
        <taxon>Thermodesulfobacteriota</taxon>
        <taxon>Desulfobacteria</taxon>
        <taxon>Desulfobacterales</taxon>
        <taxon>Desulfolunaceae</taxon>
        <taxon>Desulfoluna</taxon>
    </lineage>
</organism>
<accession>A0A4U8YS31</accession>
<dbReference type="RefSeq" id="WP_180144537.1">
    <property type="nucleotide sequence ID" value="NZ_CAADHO010000010.1"/>
</dbReference>
<dbReference type="PANTHER" id="PTHR45947:SF3">
    <property type="entry name" value="SULFOQUINOVOSYL TRANSFERASE SQD2"/>
    <property type="match status" value="1"/>
</dbReference>
<protein>
    <submittedName>
        <fullName evidence="2">Glycosyl transferase family 1</fullName>
    </submittedName>
</protein>